<dbReference type="Proteomes" id="UP001530400">
    <property type="component" value="Unassembled WGS sequence"/>
</dbReference>
<gene>
    <name evidence="1" type="ORF">ACHAWO_002297</name>
</gene>
<keyword evidence="2" id="KW-1185">Reference proteome</keyword>
<evidence type="ECO:0000313" key="2">
    <source>
        <dbReference type="Proteomes" id="UP001530400"/>
    </source>
</evidence>
<dbReference type="Gene3D" id="3.80.10.10">
    <property type="entry name" value="Ribonuclease Inhibitor"/>
    <property type="match status" value="1"/>
</dbReference>
<accession>A0ABD3Q0U6</accession>
<reference evidence="1 2" key="1">
    <citation type="submission" date="2024-10" db="EMBL/GenBank/DDBJ databases">
        <title>Updated reference genomes for cyclostephanoid diatoms.</title>
        <authorList>
            <person name="Roberts W.R."/>
            <person name="Alverson A.J."/>
        </authorList>
    </citation>
    <scope>NUCLEOTIDE SEQUENCE [LARGE SCALE GENOMIC DNA]</scope>
    <source>
        <strain evidence="1 2">AJA010-31</strain>
    </source>
</reference>
<dbReference type="AlphaFoldDB" id="A0ABD3Q0U6"/>
<dbReference type="EMBL" id="JALLPJ020000376">
    <property type="protein sequence ID" value="KAL3793917.1"/>
    <property type="molecule type" value="Genomic_DNA"/>
</dbReference>
<evidence type="ECO:0000313" key="1">
    <source>
        <dbReference type="EMBL" id="KAL3793917.1"/>
    </source>
</evidence>
<comment type="caution">
    <text evidence="1">The sequence shown here is derived from an EMBL/GenBank/DDBJ whole genome shotgun (WGS) entry which is preliminary data.</text>
</comment>
<organism evidence="1 2">
    <name type="scientific">Cyclotella atomus</name>
    <dbReference type="NCBI Taxonomy" id="382360"/>
    <lineage>
        <taxon>Eukaryota</taxon>
        <taxon>Sar</taxon>
        <taxon>Stramenopiles</taxon>
        <taxon>Ochrophyta</taxon>
        <taxon>Bacillariophyta</taxon>
        <taxon>Coscinodiscophyceae</taxon>
        <taxon>Thalassiosirophycidae</taxon>
        <taxon>Stephanodiscales</taxon>
        <taxon>Stephanodiscaceae</taxon>
        <taxon>Cyclotella</taxon>
    </lineage>
</organism>
<evidence type="ECO:0008006" key="3">
    <source>
        <dbReference type="Google" id="ProtNLM"/>
    </source>
</evidence>
<sequence length="441" mass="49707">MTLLKQWFGGDADDCCVSARVNVATKAEKNAICKSTNLNTEHSLAFSAALSDPDLLSSVLSFLSWKDILRSRVCRTWIQAVALTNVPETISDMWSTPDLYVNSREFLDALDWLSKTLPRVPSVNIRFNLYTTEPFDIADGDDPELPLIANPSSQASLRCIAEFRYLKHLSINSASLNGSYPYLFDFPELRTLELVDVGRLVWDLDMLENLPKLEQLTAVRNTHLNGKLSSIQVLRKTLVKLSLISCLKVKGDLMDLRDFPLLQDICLNDCNRIGGDIREVQVGDFQSVESFGRLPSSVFGGSYLPSIADTPAIMHSWYILKKQNPSILSPSNNGMCRMSLSILSTERYGNDVHHTRCMPTCVEFVSAGNRLGWRWTNAVRGGSCETIWMDPAPKYSDPGYDLYLLELQKINQDVGFYKGFFAPPSQQEHLRMNNEIPEPWF</sequence>
<proteinExistence type="predicted"/>
<protein>
    <recommendedName>
        <fullName evidence="3">F-box domain-containing protein</fullName>
    </recommendedName>
</protein>
<dbReference type="SUPFAM" id="SSF52047">
    <property type="entry name" value="RNI-like"/>
    <property type="match status" value="1"/>
</dbReference>
<name>A0ABD3Q0U6_9STRA</name>
<dbReference type="InterPro" id="IPR032675">
    <property type="entry name" value="LRR_dom_sf"/>
</dbReference>